<evidence type="ECO:0000313" key="2">
    <source>
        <dbReference type="EMBL" id="CAH8374697.1"/>
    </source>
</evidence>
<evidence type="ECO:0000256" key="1">
    <source>
        <dbReference type="ARBA" id="ARBA00022963"/>
    </source>
</evidence>
<dbReference type="SUPFAM" id="SSF52151">
    <property type="entry name" value="FabD/lysophospholipase-like"/>
    <property type="match status" value="2"/>
</dbReference>
<dbReference type="PANTHER" id="PTHR32176:SF89">
    <property type="entry name" value="PATATIN-LIKE PROTEIN 1-RELATED"/>
    <property type="match status" value="1"/>
</dbReference>
<dbReference type="Gene3D" id="3.40.1090.10">
    <property type="entry name" value="Cytosolic phospholipase A2 catalytic domain"/>
    <property type="match status" value="2"/>
</dbReference>
<reference evidence="2 3" key="1">
    <citation type="submission" date="2022-03" db="EMBL/GenBank/DDBJ databases">
        <authorList>
            <person name="Macdonald S."/>
            <person name="Ahmed S."/>
            <person name="Newling K."/>
        </authorList>
    </citation>
    <scope>NUCLEOTIDE SEQUENCE [LARGE SCALE GENOMIC DNA]</scope>
</reference>
<dbReference type="Proteomes" id="UP001642260">
    <property type="component" value="Unassembled WGS sequence"/>
</dbReference>
<keyword evidence="3" id="KW-1185">Reference proteome</keyword>
<comment type="caution">
    <text evidence="2">The sequence shown here is derived from an EMBL/GenBank/DDBJ whole genome shotgun (WGS) entry which is preliminary data.</text>
</comment>
<evidence type="ECO:0008006" key="4">
    <source>
        <dbReference type="Google" id="ProtNLM"/>
    </source>
</evidence>
<keyword evidence="1" id="KW-0443">Lipid metabolism</keyword>
<dbReference type="EMBL" id="CAKOAT010451820">
    <property type="protein sequence ID" value="CAH8374697.1"/>
    <property type="molecule type" value="Genomic_DNA"/>
</dbReference>
<evidence type="ECO:0000313" key="3">
    <source>
        <dbReference type="Proteomes" id="UP001642260"/>
    </source>
</evidence>
<organism evidence="2 3">
    <name type="scientific">Eruca vesicaria subsp. sativa</name>
    <name type="common">Garden rocket</name>
    <name type="synonym">Eruca sativa</name>
    <dbReference type="NCBI Taxonomy" id="29727"/>
    <lineage>
        <taxon>Eukaryota</taxon>
        <taxon>Viridiplantae</taxon>
        <taxon>Streptophyta</taxon>
        <taxon>Embryophyta</taxon>
        <taxon>Tracheophyta</taxon>
        <taxon>Spermatophyta</taxon>
        <taxon>Magnoliopsida</taxon>
        <taxon>eudicotyledons</taxon>
        <taxon>Gunneridae</taxon>
        <taxon>Pentapetalae</taxon>
        <taxon>rosids</taxon>
        <taxon>malvids</taxon>
        <taxon>Brassicales</taxon>
        <taxon>Brassicaceae</taxon>
        <taxon>Brassiceae</taxon>
        <taxon>Eruca</taxon>
    </lineage>
</organism>
<protein>
    <recommendedName>
        <fullName evidence="4">Patatin</fullName>
    </recommendedName>
</protein>
<proteinExistence type="predicted"/>
<dbReference type="AlphaFoldDB" id="A0ABC8L5N7"/>
<gene>
    <name evidence="2" type="ORF">ERUC_LOCUS32073</name>
</gene>
<sequence>MEINQFRKNIPPSFGERVTILSIDGGGVRGVIPGVILAYLEEQLQAIDGKDARIAHYFDVIAGTSTGTGSAEPKKTYNALDAAKWGVLSWMFDAKDRTTPLLDVVFESGRGVAQYHTSVLFQALNAEDNYLRIDVDDLDEADVSMDLSTDANLKNLEKIGQNLLNSEVKRMNLDTFKYEPIEGSKRTYKDELIRFAQDLSEELKKRKANMMVHQTD</sequence>
<dbReference type="InterPro" id="IPR016035">
    <property type="entry name" value="Acyl_Trfase/lysoPLipase"/>
</dbReference>
<name>A0ABC8L5N7_ERUVS</name>
<keyword evidence="1" id="KW-0442">Lipid degradation</keyword>
<dbReference type="PANTHER" id="PTHR32176">
    <property type="entry name" value="XYLOSE ISOMERASE"/>
    <property type="match status" value="1"/>
</dbReference>
<accession>A0ABC8L5N7</accession>
<dbReference type="GO" id="GO:0016042">
    <property type="term" value="P:lipid catabolic process"/>
    <property type="evidence" value="ECO:0007669"/>
    <property type="project" value="UniProtKB-KW"/>
</dbReference>